<dbReference type="AlphaFoldDB" id="A0A7S3K6D8"/>
<dbReference type="PANTHER" id="PTHR20929">
    <property type="entry name" value="LUNG ADENOMA SUSCEPTIBILITY 1-RELATED"/>
    <property type="match status" value="1"/>
</dbReference>
<sequence length="523" mass="59368">MQKNQSSSAGKKKKKKSKAELEAERLEKERVEAEVEAERERVLEEERKKAEAKAEELRQDLKAKRKNEVQLLVTEYEDEIASYEENQARLKELTSKADKEKDWERFISCSTLPFVQSVPEINTYLSEQYESLLLEEDDTSIVTRLLSWIATNQYICQALLAHSAESATKSEEKNNLVCALYDASNAQIDKACSYVIQHADNSYARDESSKPNHSAKSEFFFQTRDLDAFCHLPSKGKNDGFLSTKDDKRDNTIMQHPSSSMIKSNQRKTQIRTQTTSDSDALTSSSPMSTPGKGGKRTPSKYFNSSHMFSSTLHGATEQNFNTNENTLSIFRVDTDTIPEGAPRNNFEKAIRGEIRIGVWANLVARSVRGPFKQLSFTDIDLGLDLPKSLGTQRIGARIVFFPYEHIPKIYRSLSPLNNLDRKLEPFEDDDEFDAALLPSERMLILATIQIEIFELPRKPVQLRPKLMFRQLTSAEQQGTVKLIHFPPGAEIGKDRIPLVAAAPSLNQFLRAKLKPPKKFIHS</sequence>
<feature type="region of interest" description="Disordered" evidence="2">
    <location>
        <begin position="1"/>
        <end position="50"/>
    </location>
</feature>
<feature type="domain" description="IC97/Casc1 N-terminal" evidence="3">
    <location>
        <begin position="27"/>
        <end position="209"/>
    </location>
</feature>
<dbReference type="InterPro" id="IPR031826">
    <property type="entry name" value="IC97/Casc1_N"/>
</dbReference>
<dbReference type="InterPro" id="IPR023247">
    <property type="entry name" value="IC97/Dnai7-like"/>
</dbReference>
<organism evidence="4">
    <name type="scientific">Aureoumbra lagunensis</name>
    <dbReference type="NCBI Taxonomy" id="44058"/>
    <lineage>
        <taxon>Eukaryota</taxon>
        <taxon>Sar</taxon>
        <taxon>Stramenopiles</taxon>
        <taxon>Ochrophyta</taxon>
        <taxon>Pelagophyceae</taxon>
        <taxon>Pelagomonadales</taxon>
        <taxon>Aureoumbra</taxon>
    </lineage>
</organism>
<feature type="compositionally biased region" description="Polar residues" evidence="2">
    <location>
        <begin position="252"/>
        <end position="264"/>
    </location>
</feature>
<dbReference type="GO" id="GO:0048487">
    <property type="term" value="F:beta-tubulin binding"/>
    <property type="evidence" value="ECO:0007669"/>
    <property type="project" value="TreeGrafter"/>
</dbReference>
<dbReference type="GO" id="GO:0005930">
    <property type="term" value="C:axoneme"/>
    <property type="evidence" value="ECO:0007669"/>
    <property type="project" value="TreeGrafter"/>
</dbReference>
<dbReference type="PANTHER" id="PTHR20929:SF11">
    <property type="entry name" value="DYNEIN AXONEMAL INTERMEDIATE CHAIN 7"/>
    <property type="match status" value="1"/>
</dbReference>
<evidence type="ECO:0000259" key="3">
    <source>
        <dbReference type="Pfam" id="PF15927"/>
    </source>
</evidence>
<dbReference type="EMBL" id="HBIJ01022681">
    <property type="protein sequence ID" value="CAE0374030.1"/>
    <property type="molecule type" value="Transcribed_RNA"/>
</dbReference>
<dbReference type="GO" id="GO:0008017">
    <property type="term" value="F:microtubule binding"/>
    <property type="evidence" value="ECO:0007669"/>
    <property type="project" value="TreeGrafter"/>
</dbReference>
<feature type="compositionally biased region" description="Basic and acidic residues" evidence="2">
    <location>
        <begin position="18"/>
        <end position="50"/>
    </location>
</feature>
<comment type="similarity">
    <text evidence="1">Belongs to the DNAI7 family.</text>
</comment>
<proteinExistence type="inferred from homology"/>
<feature type="compositionally biased region" description="Low complexity" evidence="2">
    <location>
        <begin position="273"/>
        <end position="290"/>
    </location>
</feature>
<feature type="region of interest" description="Disordered" evidence="2">
    <location>
        <begin position="240"/>
        <end position="301"/>
    </location>
</feature>
<protein>
    <recommendedName>
        <fullName evidence="3">IC97/Casc1 N-terminal domain-containing protein</fullName>
    </recommendedName>
</protein>
<evidence type="ECO:0000313" key="4">
    <source>
        <dbReference type="EMBL" id="CAE0374030.1"/>
    </source>
</evidence>
<evidence type="ECO:0000256" key="1">
    <source>
        <dbReference type="ARBA" id="ARBA00024332"/>
    </source>
</evidence>
<gene>
    <name evidence="4" type="ORF">ALAG00032_LOCUS14833</name>
</gene>
<name>A0A7S3K6D8_9STRA</name>
<accession>A0A7S3K6D8</accession>
<evidence type="ECO:0000256" key="2">
    <source>
        <dbReference type="SAM" id="MobiDB-lite"/>
    </source>
</evidence>
<reference evidence="4" key="1">
    <citation type="submission" date="2021-01" db="EMBL/GenBank/DDBJ databases">
        <authorList>
            <person name="Corre E."/>
            <person name="Pelletier E."/>
            <person name="Niang G."/>
            <person name="Scheremetjew M."/>
            <person name="Finn R."/>
            <person name="Kale V."/>
            <person name="Holt S."/>
            <person name="Cochrane G."/>
            <person name="Meng A."/>
            <person name="Brown T."/>
            <person name="Cohen L."/>
        </authorList>
    </citation>
    <scope>NUCLEOTIDE SEQUENCE</scope>
    <source>
        <strain evidence="4">CCMP1510</strain>
    </source>
</reference>
<dbReference type="Pfam" id="PF15927">
    <property type="entry name" value="Casc1_N"/>
    <property type="match status" value="1"/>
</dbReference>